<keyword evidence="3" id="KW-0813">Transport</keyword>
<dbReference type="AlphaFoldDB" id="C7N5G1"/>
<dbReference type="SMART" id="SM00382">
    <property type="entry name" value="AAA"/>
    <property type="match status" value="1"/>
</dbReference>
<dbReference type="InterPro" id="IPR003439">
    <property type="entry name" value="ABC_transporter-like_ATP-bd"/>
</dbReference>
<dbReference type="GO" id="GO:0043190">
    <property type="term" value="C:ATP-binding cassette (ABC) transporter complex"/>
    <property type="evidence" value="ECO:0007669"/>
    <property type="project" value="TreeGrafter"/>
</dbReference>
<dbReference type="Proteomes" id="UP000002026">
    <property type="component" value="Chromosome"/>
</dbReference>
<dbReference type="CDD" id="cd03225">
    <property type="entry name" value="ABC_cobalt_CbiO_domain1"/>
    <property type="match status" value="1"/>
</dbReference>
<dbReference type="InterPro" id="IPR050095">
    <property type="entry name" value="ECF_ABC_transporter_ATP-bd"/>
</dbReference>
<evidence type="ECO:0000256" key="6">
    <source>
        <dbReference type="ARBA" id="ARBA00022840"/>
    </source>
</evidence>
<protein>
    <submittedName>
        <fullName evidence="10">ABC-type cobalt transport system, ATPase component</fullName>
    </submittedName>
</protein>
<name>C7N5G1_SLAHD</name>
<evidence type="ECO:0000313" key="10">
    <source>
        <dbReference type="EMBL" id="ACV22146.1"/>
    </source>
</evidence>
<keyword evidence="7" id="KW-1278">Translocase</keyword>
<dbReference type="STRING" id="471855.Shel_11110"/>
<dbReference type="InterPro" id="IPR015856">
    <property type="entry name" value="ABC_transpr_CbiO/EcfA_su"/>
</dbReference>
<dbReference type="PANTHER" id="PTHR43553">
    <property type="entry name" value="HEAVY METAL TRANSPORTER"/>
    <property type="match status" value="1"/>
</dbReference>
<reference evidence="10 11" key="1">
    <citation type="journal article" date="2009" name="Stand. Genomic Sci.">
        <title>Complete genome sequence of Slackia heliotrinireducens type strain (RHS 1).</title>
        <authorList>
            <person name="Pukall R."/>
            <person name="Lapidus A."/>
            <person name="Nolan M."/>
            <person name="Copeland A."/>
            <person name="Glavina Del Rio T."/>
            <person name="Lucas S."/>
            <person name="Chen F."/>
            <person name="Tice H."/>
            <person name="Cheng J.F."/>
            <person name="Chertkov O."/>
            <person name="Bruce D."/>
            <person name="Goodwin L."/>
            <person name="Kuske C."/>
            <person name="Brettin T."/>
            <person name="Detter J.C."/>
            <person name="Han C."/>
            <person name="Pitluck S."/>
            <person name="Pati A."/>
            <person name="Mavrommatis K."/>
            <person name="Ivanova N."/>
            <person name="Ovchinnikova G."/>
            <person name="Chen A."/>
            <person name="Palaniappan K."/>
            <person name="Schneider S."/>
            <person name="Rohde M."/>
            <person name="Chain P."/>
            <person name="D'haeseleer P."/>
            <person name="Goker M."/>
            <person name="Bristow J."/>
            <person name="Eisen J.A."/>
            <person name="Markowitz V."/>
            <person name="Kyrpides N.C."/>
            <person name="Klenk H.P."/>
            <person name="Hugenholtz P."/>
        </authorList>
    </citation>
    <scope>NUCLEOTIDE SEQUENCE [LARGE SCALE GENOMIC DNA]</scope>
    <source>
        <strain evidence="11">ATCC 29202 / DSM 20476 / NCTC 11029 / RHS 1</strain>
    </source>
</reference>
<dbReference type="FunFam" id="3.40.50.300:FF:000224">
    <property type="entry name" value="Energy-coupling factor transporter ATP-binding protein EcfA"/>
    <property type="match status" value="1"/>
</dbReference>
<evidence type="ECO:0000256" key="7">
    <source>
        <dbReference type="ARBA" id="ARBA00022967"/>
    </source>
</evidence>
<gene>
    <name evidence="10" type="ordered locus">Shel_11110</name>
</gene>
<feature type="domain" description="ABC transporter" evidence="9">
    <location>
        <begin position="25"/>
        <end position="238"/>
    </location>
</feature>
<evidence type="ECO:0000256" key="5">
    <source>
        <dbReference type="ARBA" id="ARBA00022741"/>
    </source>
</evidence>
<evidence type="ECO:0000256" key="8">
    <source>
        <dbReference type="ARBA" id="ARBA00023136"/>
    </source>
</evidence>
<keyword evidence="4" id="KW-1003">Cell membrane</keyword>
<dbReference type="InterPro" id="IPR027417">
    <property type="entry name" value="P-loop_NTPase"/>
</dbReference>
<dbReference type="GO" id="GO:0042626">
    <property type="term" value="F:ATPase-coupled transmembrane transporter activity"/>
    <property type="evidence" value="ECO:0007669"/>
    <property type="project" value="TreeGrafter"/>
</dbReference>
<evidence type="ECO:0000256" key="3">
    <source>
        <dbReference type="ARBA" id="ARBA00022448"/>
    </source>
</evidence>
<evidence type="ECO:0000256" key="4">
    <source>
        <dbReference type="ARBA" id="ARBA00022475"/>
    </source>
</evidence>
<sequence length="238" mass="26703">MEYLEHLEHAGHEKPGRSNEAPVLIEFDHVSFGYEDEPVLDDVSFAIRQGQAVALTGPNGCGKSTALRLINGLLFAKSGEYRFDGQKVDAAAMKNQTFAKRLHQRIGFVFQNPDTQLFCPSVQEEIAFGPRQMGLSEEEVQRRVDDMLDMFDLRKLAKRAPYRLSGGEKHKVAIACVLSMNPDVIVLDEPTNGLDQKTQRLLTRTLHDLNFAGKTVVLSTHDHDLVMDLAARELRMRG</sequence>
<proteinExistence type="inferred from homology"/>
<dbReference type="HOGENOM" id="CLU_000604_1_22_11"/>
<keyword evidence="11" id="KW-1185">Reference proteome</keyword>
<dbReference type="PROSITE" id="PS50893">
    <property type="entry name" value="ABC_TRANSPORTER_2"/>
    <property type="match status" value="1"/>
</dbReference>
<organism evidence="10 11">
    <name type="scientific">Slackia heliotrinireducens (strain ATCC 29202 / DSM 20476 / NCTC 11029 / RHS 1)</name>
    <name type="common">Peptococcus heliotrinreducens</name>
    <dbReference type="NCBI Taxonomy" id="471855"/>
    <lineage>
        <taxon>Bacteria</taxon>
        <taxon>Bacillati</taxon>
        <taxon>Actinomycetota</taxon>
        <taxon>Coriobacteriia</taxon>
        <taxon>Eggerthellales</taxon>
        <taxon>Eggerthellaceae</taxon>
        <taxon>Slackia</taxon>
    </lineage>
</organism>
<accession>C7N5G1</accession>
<evidence type="ECO:0000313" key="11">
    <source>
        <dbReference type="Proteomes" id="UP000002026"/>
    </source>
</evidence>
<comment type="subcellular location">
    <subcellularLocation>
        <location evidence="1">Cell membrane</location>
    </subcellularLocation>
</comment>
<dbReference type="InterPro" id="IPR003593">
    <property type="entry name" value="AAA+_ATPase"/>
</dbReference>
<dbReference type="Pfam" id="PF00005">
    <property type="entry name" value="ABC_tran"/>
    <property type="match status" value="1"/>
</dbReference>
<evidence type="ECO:0000259" key="9">
    <source>
        <dbReference type="PROSITE" id="PS50893"/>
    </source>
</evidence>
<evidence type="ECO:0000256" key="2">
    <source>
        <dbReference type="ARBA" id="ARBA00005417"/>
    </source>
</evidence>
<dbReference type="SUPFAM" id="SSF52540">
    <property type="entry name" value="P-loop containing nucleoside triphosphate hydrolases"/>
    <property type="match status" value="1"/>
</dbReference>
<dbReference type="GO" id="GO:0016887">
    <property type="term" value="F:ATP hydrolysis activity"/>
    <property type="evidence" value="ECO:0007669"/>
    <property type="project" value="InterPro"/>
</dbReference>
<keyword evidence="5" id="KW-0547">Nucleotide-binding</keyword>
<dbReference type="KEGG" id="shi:Shel_11110"/>
<dbReference type="GO" id="GO:0005524">
    <property type="term" value="F:ATP binding"/>
    <property type="evidence" value="ECO:0007669"/>
    <property type="project" value="UniProtKB-KW"/>
</dbReference>
<keyword evidence="6" id="KW-0067">ATP-binding</keyword>
<dbReference type="eggNOG" id="COG1122">
    <property type="taxonomic scope" value="Bacteria"/>
</dbReference>
<dbReference type="Gene3D" id="3.40.50.300">
    <property type="entry name" value="P-loop containing nucleotide triphosphate hydrolases"/>
    <property type="match status" value="1"/>
</dbReference>
<evidence type="ECO:0000256" key="1">
    <source>
        <dbReference type="ARBA" id="ARBA00004236"/>
    </source>
</evidence>
<keyword evidence="8" id="KW-0472">Membrane</keyword>
<dbReference type="EMBL" id="CP001684">
    <property type="protein sequence ID" value="ACV22146.1"/>
    <property type="molecule type" value="Genomic_DNA"/>
</dbReference>
<comment type="similarity">
    <text evidence="2">Belongs to the ABC transporter superfamily.</text>
</comment>